<sequence length="811" mass="92559">MKLDPFRANQASILMDYIERLPPAFHSMQWMNAWPGEGDTRGNMVYASLQRQPEDFEKVAFVVLGSLRAFPNQQFRKLQWALLDDILPWANPCVEIIVRQSLYQVGVLTDELSPQLLWKTDMFQSDEGLERCCDTLKIVADKLTQTPRSFESVPLLSELAGFVSQYAADARVIVKTFAAMARTWAKDALLEYMEESAPLRIAEIRQKDLGAWDSEAAQEVCELIVLFRTSFLCASINVNATEVMLRIESMLAEVMSRRIAELVNYLTRNDRDTVLTGLVHLLNATSPEQLEWNEFSEFILDDGQFGSCFEAFDESTSVHYSINVFTGIVLTDGYAPGGLPVDIRQHKRFVSLFGHCNFEVFSTNGVFRTERKYFDRLYDFALEEEELFIQELCAEPSGKIARTLQLCSIDWVQSLRPIFQRNYEDFIHIGTGWSKIAKGRQVYFVATFHASDSLSCFKVPFSDHKRPYDEITSCLSDYDWFVKKEKVLVDVFSVLVKLEDVQFLYALRSPAGVLKIELPRFKLMFCLNNMMQLESEEHKGFALASQQQFDDFLPRFSRYLVLMLQDRTDTSRSEVRVLVPVGSVQESTEGMIDIAIPGKATDDVDVACYDIHRRLKTLETETIAARLQLAAVCARAGTSVPSKRLQMTGTEAAVEILRACRSSRPFSASERDMIVSICKWGYCDPAVKILAVQLLMEADRLAFLFGESQRIDMAMSCRDEKSEYQDTCARRIERNPLRLQFRSEEETIILGHVQHASVSRFTKEVEVVDPLPVVEDYVPSIENELRLLLRIETDGRKDIPPFPLNSTTENA</sequence>
<evidence type="ECO:0000313" key="2">
    <source>
        <dbReference type="Proteomes" id="UP001163321"/>
    </source>
</evidence>
<evidence type="ECO:0000313" key="1">
    <source>
        <dbReference type="EMBL" id="KAI9913388.1"/>
    </source>
</evidence>
<gene>
    <name evidence="1" type="ORF">PsorP6_005464</name>
</gene>
<dbReference type="Proteomes" id="UP001163321">
    <property type="component" value="Chromosome 4"/>
</dbReference>
<reference evidence="1 2" key="1">
    <citation type="journal article" date="2022" name="bioRxiv">
        <title>The genome of the oomycete Peronosclerospora sorghi, a cosmopolitan pathogen of maize and sorghum, is inflated with dispersed pseudogenes.</title>
        <authorList>
            <person name="Fletcher K."/>
            <person name="Martin F."/>
            <person name="Isakeit T."/>
            <person name="Cavanaugh K."/>
            <person name="Magill C."/>
            <person name="Michelmore R."/>
        </authorList>
    </citation>
    <scope>NUCLEOTIDE SEQUENCE [LARGE SCALE GENOMIC DNA]</scope>
    <source>
        <strain evidence="1">P6</strain>
    </source>
</reference>
<accession>A0ACC0W3K9</accession>
<comment type="caution">
    <text evidence="1">The sequence shown here is derived from an EMBL/GenBank/DDBJ whole genome shotgun (WGS) entry which is preliminary data.</text>
</comment>
<protein>
    <submittedName>
        <fullName evidence="1">Uncharacterized protein</fullName>
    </submittedName>
</protein>
<proteinExistence type="predicted"/>
<name>A0ACC0W3K9_9STRA</name>
<organism evidence="1 2">
    <name type="scientific">Peronosclerospora sorghi</name>
    <dbReference type="NCBI Taxonomy" id="230839"/>
    <lineage>
        <taxon>Eukaryota</taxon>
        <taxon>Sar</taxon>
        <taxon>Stramenopiles</taxon>
        <taxon>Oomycota</taxon>
        <taxon>Peronosporomycetes</taxon>
        <taxon>Peronosporales</taxon>
        <taxon>Peronosporaceae</taxon>
        <taxon>Peronosclerospora</taxon>
    </lineage>
</organism>
<keyword evidence="2" id="KW-1185">Reference proteome</keyword>
<dbReference type="EMBL" id="CM047583">
    <property type="protein sequence ID" value="KAI9913388.1"/>
    <property type="molecule type" value="Genomic_DNA"/>
</dbReference>